<dbReference type="PROSITE" id="PS51898">
    <property type="entry name" value="TYR_RECOMBINASE"/>
    <property type="match status" value="1"/>
</dbReference>
<dbReference type="GO" id="GO:0003677">
    <property type="term" value="F:DNA binding"/>
    <property type="evidence" value="ECO:0007669"/>
    <property type="project" value="UniProtKB-KW"/>
</dbReference>
<evidence type="ECO:0000256" key="1">
    <source>
        <dbReference type="ARBA" id="ARBA00023125"/>
    </source>
</evidence>
<dbReference type="GO" id="GO:0015074">
    <property type="term" value="P:DNA integration"/>
    <property type="evidence" value="ECO:0007669"/>
    <property type="project" value="InterPro"/>
</dbReference>
<feature type="non-terminal residue" evidence="4">
    <location>
        <position position="1"/>
    </location>
</feature>
<reference evidence="4 5" key="1">
    <citation type="submission" date="2022-05" db="EMBL/GenBank/DDBJ databases">
        <authorList>
            <consortium name="Genoscope - CEA"/>
            <person name="William W."/>
        </authorList>
    </citation>
    <scope>NUCLEOTIDE SEQUENCE [LARGE SCALE GENOMIC DNA]</scope>
</reference>
<dbReference type="PANTHER" id="PTHR34605:SF6">
    <property type="entry name" value="TYR RECOMBINASE DOMAIN-CONTAINING PROTEIN"/>
    <property type="match status" value="1"/>
</dbReference>
<name>A0AAU9VLZ0_9CNID</name>
<keyword evidence="2" id="KW-0233">DNA recombination</keyword>
<dbReference type="PANTHER" id="PTHR34605">
    <property type="entry name" value="PHAGE_INTEGRASE DOMAIN-CONTAINING PROTEIN"/>
    <property type="match status" value="1"/>
</dbReference>
<accession>A0AAU9VLZ0</accession>
<evidence type="ECO:0000313" key="4">
    <source>
        <dbReference type="EMBL" id="CAH3033692.1"/>
    </source>
</evidence>
<sequence>SEFQHFPAKTEHVALYLQHLMVTTHSQSAVNSAIYAIQWAHTMAAIPSPTNSPIIHAIREAAKRLVGTRPVNKKEPISAGMIRKLVHNSNFDNLLKLRNVCIFILAYAGFFRIQEVLHIKYGDIHFNSGYVVINVDVSKTDQLRKGNEVVISVGSVERYPVQSDHFVFRALSKCKSGHKLVAINRPVSYSTIREYFKVNFKDIVPDISLFSTDSLRAGGASAAANAGVPDRLFQRHGRWRSVSAKNGYADDSLGSRLTVSRMLDI</sequence>
<evidence type="ECO:0000313" key="5">
    <source>
        <dbReference type="Proteomes" id="UP001159428"/>
    </source>
</evidence>
<evidence type="ECO:0000256" key="2">
    <source>
        <dbReference type="ARBA" id="ARBA00023172"/>
    </source>
</evidence>
<dbReference type="Gene3D" id="1.10.150.130">
    <property type="match status" value="1"/>
</dbReference>
<dbReference type="Proteomes" id="UP001159428">
    <property type="component" value="Unassembled WGS sequence"/>
</dbReference>
<dbReference type="SUPFAM" id="SSF47823">
    <property type="entry name" value="lambda integrase-like, N-terminal domain"/>
    <property type="match status" value="1"/>
</dbReference>
<comment type="caution">
    <text evidence="4">The sequence shown here is derived from an EMBL/GenBank/DDBJ whole genome shotgun (WGS) entry which is preliminary data.</text>
</comment>
<dbReference type="InterPro" id="IPR011010">
    <property type="entry name" value="DNA_brk_join_enz"/>
</dbReference>
<dbReference type="InterPro" id="IPR010998">
    <property type="entry name" value="Integrase_recombinase_N"/>
</dbReference>
<evidence type="ECO:0000259" key="3">
    <source>
        <dbReference type="PROSITE" id="PS51898"/>
    </source>
</evidence>
<dbReference type="InterPro" id="IPR052925">
    <property type="entry name" value="Phage_Integrase-like_Recomb"/>
</dbReference>
<keyword evidence="5" id="KW-1185">Reference proteome</keyword>
<dbReference type="Gene3D" id="1.10.443.10">
    <property type="entry name" value="Intergrase catalytic core"/>
    <property type="match status" value="1"/>
</dbReference>
<dbReference type="InterPro" id="IPR013762">
    <property type="entry name" value="Integrase-like_cat_sf"/>
</dbReference>
<dbReference type="Pfam" id="PF00589">
    <property type="entry name" value="Phage_integrase"/>
    <property type="match status" value="1"/>
</dbReference>
<organism evidence="4 5">
    <name type="scientific">Pocillopora meandrina</name>
    <dbReference type="NCBI Taxonomy" id="46732"/>
    <lineage>
        <taxon>Eukaryota</taxon>
        <taxon>Metazoa</taxon>
        <taxon>Cnidaria</taxon>
        <taxon>Anthozoa</taxon>
        <taxon>Hexacorallia</taxon>
        <taxon>Scleractinia</taxon>
        <taxon>Astrocoeniina</taxon>
        <taxon>Pocilloporidae</taxon>
        <taxon>Pocillopora</taxon>
    </lineage>
</organism>
<dbReference type="AlphaFoldDB" id="A0AAU9VLZ0"/>
<protein>
    <recommendedName>
        <fullName evidence="3">Tyr recombinase domain-containing protein</fullName>
    </recommendedName>
</protein>
<dbReference type="EMBL" id="CALNXJ010000002">
    <property type="protein sequence ID" value="CAH3033692.1"/>
    <property type="molecule type" value="Genomic_DNA"/>
</dbReference>
<keyword evidence="1" id="KW-0238">DNA-binding</keyword>
<dbReference type="GO" id="GO:0006310">
    <property type="term" value="P:DNA recombination"/>
    <property type="evidence" value="ECO:0007669"/>
    <property type="project" value="UniProtKB-KW"/>
</dbReference>
<feature type="domain" description="Tyr recombinase" evidence="3">
    <location>
        <begin position="72"/>
        <end position="262"/>
    </location>
</feature>
<proteinExistence type="predicted"/>
<gene>
    <name evidence="4" type="ORF">PMEA_00010238</name>
</gene>
<dbReference type="SUPFAM" id="SSF56349">
    <property type="entry name" value="DNA breaking-rejoining enzymes"/>
    <property type="match status" value="1"/>
</dbReference>
<dbReference type="InterPro" id="IPR002104">
    <property type="entry name" value="Integrase_catalytic"/>
</dbReference>